<sequence>MTQINDVRSAIARRDLNARYHPDSGPVVMTGLQAIVRQIVEQHERDRRAGRDVATFVSGYPGSPLAGLDQLLAGLGDLTAERSVRLVPGMNEELAATSVWGSQIQLPGGRTHDGVIGVWYGKGPGLDRACDAFRHATMYGAHPTGGMVVLVGDDPAAKSSTVPAASERSLAALSMPVFFPRNAEEIITHGLYGVALSRLSGCPSAFKIVADVADGMWSVDRDFSGLTIVEPELSWEGRPWRYRQRTMAAPTDSVYAEAELYGPRWAMVQAFNAANGVDVFEVDPADAWLGILAVGTAYDAVRQALHELGLNERELTRAGVRILRVGMPYPLDAARVRHLVRGVDTLLVVEDKVPFVESQAAQALYGAAHRPRLIGKLDHDGTPLVPADGELTADRLLTPLYRVLRPRVEVRAPRPPRLELSVLPTRRTAYFCSGCPHNRSTVIPEGSLAAGGIGCHTLVTMADREESQVTSLTQMGGEGAQWIGQAPFTDVDHIFQNLGDGTYFHSGQLAVQAAVAAGVNITYKILYNSAVAMTGAQDAQGALGVAGLGRKLVVEGVKRIIICTEDPSAYRRERLPAEVAVWHRDRLDEAQRHLRGIAGVTVLIYDQQCAADARRRRKRGLQPTRRTRVLINEAVCEGCGDCGVKSNCLSVQPVDTEFGRKTRIDQTSCNTDYTCLDGECPSFVTVELPERPVGRRGAGSEPPRAPEPDIDLPTESVYNIFLAGIGGTGIVTVNQVLAVAAQRSGLVVNGLDQTGLSQKAGPVTSHLRLGVGADESANRISGSTADCVLAFDLLTAADNKNLRVADPTRTVAIASTSRTPTGSMVRDASVAHPDDADLLARLDVSCREVVGFDALAAAQALFGNTAPSNLLLVGAAYQRGVLPIPAGAIEEAIELNGVAVQANQAAFRWGRVAVWKPEIFAAAVDGSVTPAARTVPALPAEIVIGVPAGPTRELTERRAAELVAYQDVRTAARYVGVIEQIWWAERGVGTRTEFSEAVARGLFTLMAYKDEYEVARLLTDPAFTAAVQAEFPGAGRLTYKLHPPALKALGRETKIGLGPRSHPVLRLLAKAKPLRNTVFDPFGHTRMRRAERMLADHYRAMVLDAARHLTDENYDTATALAQAADLVRGYETVKIGNIARYRARLVELGATPPDLPL</sequence>
<reference evidence="4 5" key="1">
    <citation type="submission" date="2021-05" db="EMBL/GenBank/DDBJ databases">
        <title>Draft Genome Sequences of Clinical Respiratory Isolates of Mycobacterium goodii Recovered in Ireland.</title>
        <authorList>
            <person name="Flanagan P.R."/>
            <person name="Mok S."/>
            <person name="Roycroft E."/>
            <person name="Rogers T.R."/>
            <person name="Fitzgibbon M."/>
        </authorList>
    </citation>
    <scope>NUCLEOTIDE SEQUENCE [LARGE SCALE GENOMIC DNA]</scope>
    <source>
        <strain evidence="4 5">14IE55</strain>
    </source>
</reference>
<dbReference type="NCBIfam" id="NF009589">
    <property type="entry name" value="PRK13030.1"/>
    <property type="match status" value="1"/>
</dbReference>
<dbReference type="InterPro" id="IPR002880">
    <property type="entry name" value="Pyrv_Fd/Flavodoxin_OxRdtase_N"/>
</dbReference>
<dbReference type="SUPFAM" id="SSF52518">
    <property type="entry name" value="Thiamin diphosphate-binding fold (THDP-binding)"/>
    <property type="match status" value="2"/>
</dbReference>
<dbReference type="PROSITE" id="PS51379">
    <property type="entry name" value="4FE4S_FER_2"/>
    <property type="match status" value="1"/>
</dbReference>
<protein>
    <submittedName>
        <fullName evidence="4">Indolepyruvate ferredoxin oxidoreductase family protein</fullName>
    </submittedName>
</protein>
<feature type="domain" description="4Fe-4S ferredoxin-type" evidence="3">
    <location>
        <begin position="627"/>
        <end position="659"/>
    </location>
</feature>
<dbReference type="InterPro" id="IPR029061">
    <property type="entry name" value="THDP-binding"/>
</dbReference>
<dbReference type="CDD" id="cd07034">
    <property type="entry name" value="TPP_PYR_PFOR_IOR-alpha_like"/>
    <property type="match status" value="1"/>
</dbReference>
<evidence type="ECO:0000313" key="5">
    <source>
        <dbReference type="Proteomes" id="UP000696413"/>
    </source>
</evidence>
<dbReference type="EMBL" id="JAHBOM010000031">
    <property type="protein sequence ID" value="MBU8826882.1"/>
    <property type="molecule type" value="Genomic_DNA"/>
</dbReference>
<dbReference type="NCBIfam" id="NF009588">
    <property type="entry name" value="PRK13029.1"/>
    <property type="match status" value="1"/>
</dbReference>
<evidence type="ECO:0000259" key="3">
    <source>
        <dbReference type="PROSITE" id="PS51379"/>
    </source>
</evidence>
<dbReference type="Pfam" id="PF01558">
    <property type="entry name" value="POR"/>
    <property type="match status" value="1"/>
</dbReference>
<dbReference type="Proteomes" id="UP000696413">
    <property type="component" value="Unassembled WGS sequence"/>
</dbReference>
<dbReference type="Gene3D" id="3.40.920.10">
    <property type="entry name" value="Pyruvate-ferredoxin oxidoreductase, PFOR, domain III"/>
    <property type="match status" value="1"/>
</dbReference>
<dbReference type="InterPro" id="IPR017896">
    <property type="entry name" value="4Fe4S_Fe-S-bd"/>
</dbReference>
<dbReference type="PANTHER" id="PTHR48084">
    <property type="entry name" value="2-OXOGLUTARATE OXIDOREDUCTASE SUBUNIT KORB-RELATED"/>
    <property type="match status" value="1"/>
</dbReference>
<gene>
    <name evidence="4" type="ORF">KL859_28900</name>
</gene>
<comment type="caution">
    <text evidence="4">The sequence shown here is derived from an EMBL/GenBank/DDBJ whole genome shotgun (WGS) entry which is preliminary data.</text>
</comment>
<dbReference type="InterPro" id="IPR009014">
    <property type="entry name" value="Transketo_C/PFOR_II"/>
</dbReference>
<evidence type="ECO:0000313" key="4">
    <source>
        <dbReference type="EMBL" id="MBU8826882.1"/>
    </source>
</evidence>
<dbReference type="PANTHER" id="PTHR48084:SF3">
    <property type="entry name" value="SUBUNIT OF PYRUVATE:FLAVODOXIN OXIDOREDUCTASE"/>
    <property type="match status" value="1"/>
</dbReference>
<name>A0ABS6HZH6_MYCGD</name>
<feature type="region of interest" description="Disordered" evidence="2">
    <location>
        <begin position="691"/>
        <end position="711"/>
    </location>
</feature>
<dbReference type="Pfam" id="PF20169">
    <property type="entry name" value="DUF6537"/>
    <property type="match status" value="1"/>
</dbReference>
<accession>A0ABS6HZH6</accession>
<dbReference type="InterPro" id="IPR051457">
    <property type="entry name" value="2-oxoacid:Fd_oxidoreductase"/>
</dbReference>
<keyword evidence="5" id="KW-1185">Reference proteome</keyword>
<keyword evidence="1" id="KW-0560">Oxidoreductase</keyword>
<dbReference type="InterPro" id="IPR002869">
    <property type="entry name" value="Pyrv_flavodox_OxRed_cen"/>
</dbReference>
<dbReference type="InterPro" id="IPR019752">
    <property type="entry name" value="Pyrv/ketoisovalerate_OxRed_cat"/>
</dbReference>
<dbReference type="SUPFAM" id="SSF52922">
    <property type="entry name" value="TK C-terminal domain-like"/>
    <property type="match status" value="1"/>
</dbReference>
<evidence type="ECO:0000256" key="1">
    <source>
        <dbReference type="ARBA" id="ARBA00023002"/>
    </source>
</evidence>
<dbReference type="SUPFAM" id="SSF53323">
    <property type="entry name" value="Pyruvate-ferredoxin oxidoreductase, PFOR, domain III"/>
    <property type="match status" value="1"/>
</dbReference>
<evidence type="ECO:0000256" key="2">
    <source>
        <dbReference type="SAM" id="MobiDB-lite"/>
    </source>
</evidence>
<proteinExistence type="predicted"/>
<dbReference type="InterPro" id="IPR046667">
    <property type="entry name" value="DUF6537"/>
</dbReference>
<dbReference type="RefSeq" id="WP_214396016.1">
    <property type="nucleotide sequence ID" value="NZ_JAHBOL010000006.1"/>
</dbReference>
<organism evidence="4 5">
    <name type="scientific">Mycolicibacterium goodii</name>
    <name type="common">Mycobacterium goodii</name>
    <dbReference type="NCBI Taxonomy" id="134601"/>
    <lineage>
        <taxon>Bacteria</taxon>
        <taxon>Bacillati</taxon>
        <taxon>Actinomycetota</taxon>
        <taxon>Actinomycetes</taxon>
        <taxon>Mycobacteriales</taxon>
        <taxon>Mycobacteriaceae</taxon>
        <taxon>Mycolicibacterium</taxon>
    </lineage>
</organism>
<dbReference type="Gene3D" id="3.40.50.970">
    <property type="match status" value="1"/>
</dbReference>